<dbReference type="Pfam" id="PF13416">
    <property type="entry name" value="SBP_bac_8"/>
    <property type="match status" value="1"/>
</dbReference>
<dbReference type="InterPro" id="IPR006059">
    <property type="entry name" value="SBP"/>
</dbReference>
<comment type="similarity">
    <text evidence="2">Belongs to the bacterial solute-binding protein 1 family.</text>
</comment>
<evidence type="ECO:0000256" key="1">
    <source>
        <dbReference type="ARBA" id="ARBA00004418"/>
    </source>
</evidence>
<organism evidence="4 5">
    <name type="scientific">Belnapia arida</name>
    <dbReference type="NCBI Taxonomy" id="2804533"/>
    <lineage>
        <taxon>Bacteria</taxon>
        <taxon>Pseudomonadati</taxon>
        <taxon>Pseudomonadota</taxon>
        <taxon>Alphaproteobacteria</taxon>
        <taxon>Acetobacterales</taxon>
        <taxon>Roseomonadaceae</taxon>
        <taxon>Belnapia</taxon>
    </lineage>
</organism>
<dbReference type="SUPFAM" id="SSF53850">
    <property type="entry name" value="Periplasmic binding protein-like II"/>
    <property type="match status" value="1"/>
</dbReference>
<evidence type="ECO:0000256" key="3">
    <source>
        <dbReference type="SAM" id="SignalP"/>
    </source>
</evidence>
<keyword evidence="5" id="KW-1185">Reference proteome</keyword>
<dbReference type="RefSeq" id="WP_202832404.1">
    <property type="nucleotide sequence ID" value="NZ_JAETWB010000005.1"/>
</dbReference>
<gene>
    <name evidence="4" type="ORF">JMJ56_14135</name>
</gene>
<evidence type="ECO:0000313" key="5">
    <source>
        <dbReference type="Proteomes" id="UP000660885"/>
    </source>
</evidence>
<evidence type="ECO:0000313" key="4">
    <source>
        <dbReference type="EMBL" id="MBL6079153.1"/>
    </source>
</evidence>
<dbReference type="CDD" id="cd14748">
    <property type="entry name" value="PBP2_UgpB"/>
    <property type="match status" value="1"/>
</dbReference>
<accession>A0ABS1U398</accession>
<feature type="chain" id="PRO_5045560123" evidence="3">
    <location>
        <begin position="19"/>
        <end position="426"/>
    </location>
</feature>
<feature type="signal peptide" evidence="3">
    <location>
        <begin position="1"/>
        <end position="18"/>
    </location>
</feature>
<keyword evidence="3" id="KW-0732">Signal</keyword>
<proteinExistence type="inferred from homology"/>
<comment type="caution">
    <text evidence="4">The sequence shown here is derived from an EMBL/GenBank/DDBJ whole genome shotgun (WGS) entry which is preliminary data.</text>
</comment>
<reference evidence="4 5" key="1">
    <citation type="submission" date="2021-01" db="EMBL/GenBank/DDBJ databases">
        <title>Belnapia mucosa sp. nov. and Belnapia arida sp. nov., isolated from the Tabernas Desert (Almeria, Spain).</title>
        <authorList>
            <person name="Molina-Menor E."/>
            <person name="Vidal-Verdu A."/>
            <person name="Calonge A."/>
            <person name="Satari L."/>
            <person name="Pereto J."/>
            <person name="Porcar M."/>
        </authorList>
    </citation>
    <scope>NUCLEOTIDE SEQUENCE [LARGE SCALE GENOMIC DNA]</scope>
    <source>
        <strain evidence="4 5">T18</strain>
    </source>
</reference>
<dbReference type="PANTHER" id="PTHR43649:SF12">
    <property type="entry name" value="DIACETYLCHITOBIOSE BINDING PROTEIN DASA"/>
    <property type="match status" value="1"/>
</dbReference>
<dbReference type="PANTHER" id="PTHR43649">
    <property type="entry name" value="ARABINOSE-BINDING PROTEIN-RELATED"/>
    <property type="match status" value="1"/>
</dbReference>
<dbReference type="Proteomes" id="UP000660885">
    <property type="component" value="Unassembled WGS sequence"/>
</dbReference>
<evidence type="ECO:0000256" key="2">
    <source>
        <dbReference type="ARBA" id="ARBA00008520"/>
    </source>
</evidence>
<dbReference type="EMBL" id="JAETWB010000005">
    <property type="protein sequence ID" value="MBL6079153.1"/>
    <property type="molecule type" value="Genomic_DNA"/>
</dbReference>
<name>A0ABS1U398_9PROT</name>
<comment type="subcellular location">
    <subcellularLocation>
        <location evidence="1">Periplasm</location>
    </subcellularLocation>
</comment>
<sequence length="426" mass="46984">MALITRRATLALGTMALAAPRIGRAQAPVSITVHYAQPFIYKESYDAIAAAFAKREPNIQVEFVTTPNYEEGMQLILRQQAAGRMPDLTYQGFNRLRLFAERGIAQDLMPMLTAEGDPAALGYAPNLLALSHFGGFQAGLAFAASNPVCFYNADLVRRAGGDPDRMPTDWDGHIALSRRIEALGDGTEGMFYRWMGDDWMFSALLFGHGGRMLTEDERDIGFAGREGLESLRLIDRMVKEGGMPNLTTDAAQQAFAAGKLGMMYWTTAVLRGAIQQVGRNFELRTGPMPIIDAEKGRLPTGGAAGMLTAKDPAKREAAWRFLRFSTSPEGTALMARNTGYIPMNQIAIDDPRWLGEFYRDNPLYTTAVKQVPISIPWYAFPGANSVRVTQVIVDNTARIVEQRATPEQVLPEMAAEVRRLLPRRGT</sequence>
<dbReference type="InterPro" id="IPR050490">
    <property type="entry name" value="Bact_solute-bd_prot1"/>
</dbReference>
<protein>
    <submittedName>
        <fullName evidence="4">ABC transporter substrate-binding protein</fullName>
    </submittedName>
</protein>
<dbReference type="Gene3D" id="3.40.190.10">
    <property type="entry name" value="Periplasmic binding protein-like II"/>
    <property type="match status" value="2"/>
</dbReference>